<dbReference type="WBParaSite" id="SSLN_0001165301-mRNA-1">
    <property type="protein sequence ID" value="SSLN_0001165301-mRNA-1"/>
    <property type="gene ID" value="SSLN_0001165301"/>
</dbReference>
<reference evidence="3" key="1">
    <citation type="submission" date="2016-06" db="UniProtKB">
        <authorList>
            <consortium name="WormBaseParasite"/>
        </authorList>
    </citation>
    <scope>IDENTIFICATION</scope>
</reference>
<accession>A0A183T427</accession>
<sequence length="128" mass="14115">MGVRMLINALGGHAAFKDGRQHAWEPFMDFQRHLFVLTWQAYPKGPYTKLEARILEKLVSGISFPEIRCQFLCDPPGSIKVALAIARREEAIHAAFTLVQESSSSAFGCHLAPAAIHGTFVDAFAMGQ</sequence>
<dbReference type="EMBL" id="UYSU01036377">
    <property type="protein sequence ID" value="VDL97610.1"/>
    <property type="molecule type" value="Genomic_DNA"/>
</dbReference>
<organism evidence="3">
    <name type="scientific">Schistocephalus solidus</name>
    <name type="common">Tapeworm</name>
    <dbReference type="NCBI Taxonomy" id="70667"/>
    <lineage>
        <taxon>Eukaryota</taxon>
        <taxon>Metazoa</taxon>
        <taxon>Spiralia</taxon>
        <taxon>Lophotrochozoa</taxon>
        <taxon>Platyhelminthes</taxon>
        <taxon>Cestoda</taxon>
        <taxon>Eucestoda</taxon>
        <taxon>Diphyllobothriidea</taxon>
        <taxon>Diphyllobothriidae</taxon>
        <taxon>Schistocephalus</taxon>
    </lineage>
</organism>
<evidence type="ECO:0000313" key="1">
    <source>
        <dbReference type="EMBL" id="VDL97610.1"/>
    </source>
</evidence>
<dbReference type="Proteomes" id="UP000275846">
    <property type="component" value="Unassembled WGS sequence"/>
</dbReference>
<name>A0A183T427_SCHSO</name>
<protein>
    <submittedName>
        <fullName evidence="3">ACT domain-containing protein</fullName>
    </submittedName>
</protein>
<keyword evidence="2" id="KW-1185">Reference proteome</keyword>
<reference evidence="1 2" key="2">
    <citation type="submission" date="2018-11" db="EMBL/GenBank/DDBJ databases">
        <authorList>
            <consortium name="Pathogen Informatics"/>
        </authorList>
    </citation>
    <scope>NUCLEOTIDE SEQUENCE [LARGE SCALE GENOMIC DNA]</scope>
    <source>
        <strain evidence="1 2">NST_G2</strain>
    </source>
</reference>
<dbReference type="AlphaFoldDB" id="A0A183T427"/>
<gene>
    <name evidence="1" type="ORF">SSLN_LOCUS11225</name>
</gene>
<proteinExistence type="predicted"/>
<evidence type="ECO:0000313" key="2">
    <source>
        <dbReference type="Proteomes" id="UP000275846"/>
    </source>
</evidence>
<evidence type="ECO:0000313" key="3">
    <source>
        <dbReference type="WBParaSite" id="SSLN_0001165301-mRNA-1"/>
    </source>
</evidence>